<dbReference type="EMBL" id="CASHTH010001467">
    <property type="protein sequence ID" value="CAI8015851.1"/>
    <property type="molecule type" value="Genomic_DNA"/>
</dbReference>
<evidence type="ECO:0000313" key="3">
    <source>
        <dbReference type="Proteomes" id="UP001174909"/>
    </source>
</evidence>
<keyword evidence="3" id="KW-1185">Reference proteome</keyword>
<gene>
    <name evidence="2" type="ORF">GBAR_LOCUS9789</name>
</gene>
<feature type="chain" id="PRO_5041233321" evidence="1">
    <location>
        <begin position="18"/>
        <end position="134"/>
    </location>
</feature>
<reference evidence="2" key="1">
    <citation type="submission" date="2023-03" db="EMBL/GenBank/DDBJ databases">
        <authorList>
            <person name="Steffen K."/>
            <person name="Cardenas P."/>
        </authorList>
    </citation>
    <scope>NUCLEOTIDE SEQUENCE</scope>
</reference>
<dbReference type="AlphaFoldDB" id="A0AA35WFY2"/>
<evidence type="ECO:0000256" key="1">
    <source>
        <dbReference type="SAM" id="SignalP"/>
    </source>
</evidence>
<protein>
    <submittedName>
        <fullName evidence="2">Uncharacterized protein</fullName>
    </submittedName>
</protein>
<accession>A0AA35WFY2</accession>
<evidence type="ECO:0000313" key="2">
    <source>
        <dbReference type="EMBL" id="CAI8015851.1"/>
    </source>
</evidence>
<sequence>MPVLFSNLLVGLAVGTAEEDTKKAELTNIRLQVEYIVQLENLRVVRHLAHLPQLNYSKEAKRNWFLAWKDKMTGVDYDTQAELVVELHESLQDSDGGSKETVEEIKEKVTEMAALMESLQMSISVLQKKQQTPP</sequence>
<feature type="signal peptide" evidence="1">
    <location>
        <begin position="1"/>
        <end position="17"/>
    </location>
</feature>
<proteinExistence type="predicted"/>
<comment type="caution">
    <text evidence="2">The sequence shown here is derived from an EMBL/GenBank/DDBJ whole genome shotgun (WGS) entry which is preliminary data.</text>
</comment>
<name>A0AA35WFY2_GEOBA</name>
<keyword evidence="1" id="KW-0732">Signal</keyword>
<organism evidence="2 3">
    <name type="scientific">Geodia barretti</name>
    <name type="common">Barrett's horny sponge</name>
    <dbReference type="NCBI Taxonomy" id="519541"/>
    <lineage>
        <taxon>Eukaryota</taxon>
        <taxon>Metazoa</taxon>
        <taxon>Porifera</taxon>
        <taxon>Demospongiae</taxon>
        <taxon>Heteroscleromorpha</taxon>
        <taxon>Tetractinellida</taxon>
        <taxon>Astrophorina</taxon>
        <taxon>Geodiidae</taxon>
        <taxon>Geodia</taxon>
    </lineage>
</organism>
<dbReference type="Proteomes" id="UP001174909">
    <property type="component" value="Unassembled WGS sequence"/>
</dbReference>